<dbReference type="RefSeq" id="WP_169433797.1">
    <property type="nucleotide sequence ID" value="NZ_CP051685.1"/>
</dbReference>
<evidence type="ECO:0000313" key="4">
    <source>
        <dbReference type="Proteomes" id="UP000502415"/>
    </source>
</evidence>
<protein>
    <recommendedName>
        <fullName evidence="5">DUF3455 domain-containing protein</fullName>
    </recommendedName>
</protein>
<gene>
    <name evidence="3" type="ORF">HH212_01645</name>
</gene>
<feature type="chain" id="PRO_5030566234" description="DUF3455 domain-containing protein" evidence="2">
    <location>
        <begin position="24"/>
        <end position="222"/>
    </location>
</feature>
<evidence type="ECO:0000256" key="1">
    <source>
        <dbReference type="SAM" id="MobiDB-lite"/>
    </source>
</evidence>
<reference evidence="3 4" key="1">
    <citation type="submission" date="2020-04" db="EMBL/GenBank/DDBJ databases">
        <title>Genome sequencing of novel species.</title>
        <authorList>
            <person name="Heo J."/>
            <person name="Kim S.-J."/>
            <person name="Kim J.-S."/>
            <person name="Hong S.-B."/>
            <person name="Kwon S.-W."/>
        </authorList>
    </citation>
    <scope>NUCLEOTIDE SEQUENCE [LARGE SCALE GENOMIC DNA]</scope>
    <source>
        <strain evidence="3 4">GN2-R2</strain>
    </source>
</reference>
<feature type="compositionally biased region" description="Low complexity" evidence="1">
    <location>
        <begin position="30"/>
        <end position="39"/>
    </location>
</feature>
<evidence type="ECO:0000256" key="2">
    <source>
        <dbReference type="SAM" id="SignalP"/>
    </source>
</evidence>
<keyword evidence="4" id="KW-1185">Reference proteome</keyword>
<dbReference type="EMBL" id="CP051685">
    <property type="protein sequence ID" value="QJD98900.1"/>
    <property type="molecule type" value="Genomic_DNA"/>
</dbReference>
<feature type="compositionally biased region" description="Pro residues" evidence="1">
    <location>
        <begin position="40"/>
        <end position="49"/>
    </location>
</feature>
<name>A0A7Z2ZQY0_9BURK</name>
<dbReference type="AlphaFoldDB" id="A0A7Z2ZQY0"/>
<evidence type="ECO:0000313" key="3">
    <source>
        <dbReference type="EMBL" id="QJD98900.1"/>
    </source>
</evidence>
<organism evidence="3 4">
    <name type="scientific">Massilia forsythiae</name>
    <dbReference type="NCBI Taxonomy" id="2728020"/>
    <lineage>
        <taxon>Bacteria</taxon>
        <taxon>Pseudomonadati</taxon>
        <taxon>Pseudomonadota</taxon>
        <taxon>Betaproteobacteria</taxon>
        <taxon>Burkholderiales</taxon>
        <taxon>Oxalobacteraceae</taxon>
        <taxon>Telluria group</taxon>
        <taxon>Massilia</taxon>
    </lineage>
</organism>
<evidence type="ECO:0008006" key="5">
    <source>
        <dbReference type="Google" id="ProtNLM"/>
    </source>
</evidence>
<sequence>MSSFPSGRTLPAAAVVATLVSLAACGGGSSSPAPISASPPVTPTPPGDPLLPQTELTLATEHSSIASADAASQPNWPAWNHAGGDAIDGIGCARNENYHVHALLSIYRNGVRLALPSSVGRNNSCNYEIHTHDGTGVLHIETDVPKTFTLGQFFALWGQRLSAATIAGLPGPAKYYVIENEKIAPVTGDPAAIPLAGHKEIVVVVGTPPAVLPRYDWAASGL</sequence>
<dbReference type="Proteomes" id="UP000502415">
    <property type="component" value="Chromosome"/>
</dbReference>
<keyword evidence="2" id="KW-0732">Signal</keyword>
<feature type="region of interest" description="Disordered" evidence="1">
    <location>
        <begin position="30"/>
        <end position="53"/>
    </location>
</feature>
<proteinExistence type="predicted"/>
<accession>A0A7Z2ZQY0</accession>
<dbReference type="KEGG" id="mfy:HH212_01645"/>
<feature type="signal peptide" evidence="2">
    <location>
        <begin position="1"/>
        <end position="23"/>
    </location>
</feature>